<evidence type="ECO:0000313" key="2">
    <source>
        <dbReference type="EMBL" id="XDQ72782.1"/>
    </source>
</evidence>
<evidence type="ECO:0000256" key="1">
    <source>
        <dbReference type="SAM" id="Coils"/>
    </source>
</evidence>
<gene>
    <name evidence="2" type="ORF">AB5J54_20765</name>
</gene>
<reference evidence="2" key="1">
    <citation type="submission" date="2024-07" db="EMBL/GenBank/DDBJ databases">
        <authorList>
            <person name="Yu S.T."/>
        </authorList>
    </citation>
    <scope>NUCLEOTIDE SEQUENCE</scope>
    <source>
        <strain evidence="2">R44</strain>
    </source>
</reference>
<keyword evidence="1" id="KW-0175">Coiled coil</keyword>
<organism evidence="2">
    <name type="scientific">Streptomyces sp. R44</name>
    <dbReference type="NCBI Taxonomy" id="3238633"/>
    <lineage>
        <taxon>Bacteria</taxon>
        <taxon>Bacillati</taxon>
        <taxon>Actinomycetota</taxon>
        <taxon>Actinomycetes</taxon>
        <taxon>Kitasatosporales</taxon>
        <taxon>Streptomycetaceae</taxon>
        <taxon>Streptomyces</taxon>
    </lineage>
</organism>
<proteinExistence type="predicted"/>
<dbReference type="AlphaFoldDB" id="A0AB39SYR9"/>
<accession>A0AB39SYR9</accession>
<name>A0AB39SYR9_9ACTN</name>
<sequence length="61" mass="6834">MADLDMQQRHDSERVEMNEHEAALIAVKLKEVEDKVARLEDLARRLLESGRATSSAASSPQ</sequence>
<protein>
    <submittedName>
        <fullName evidence="2">Uncharacterized protein</fullName>
    </submittedName>
</protein>
<feature type="coiled-coil region" evidence="1">
    <location>
        <begin position="22"/>
        <end position="49"/>
    </location>
</feature>
<dbReference type="EMBL" id="CP163444">
    <property type="protein sequence ID" value="XDQ72782.1"/>
    <property type="molecule type" value="Genomic_DNA"/>
</dbReference>
<dbReference type="RefSeq" id="WP_159312662.1">
    <property type="nucleotide sequence ID" value="NZ_CP163444.1"/>
</dbReference>